<dbReference type="PANTHER" id="PTHR43235">
    <property type="entry name" value="GLUTAMINE AMIDOTRANSFERASE PB2B2.05-RELATED"/>
    <property type="match status" value="1"/>
</dbReference>
<dbReference type="GO" id="GO:0016787">
    <property type="term" value="F:hydrolase activity"/>
    <property type="evidence" value="ECO:0007669"/>
    <property type="project" value="UniProtKB-KW"/>
</dbReference>
<dbReference type="InterPro" id="IPR044668">
    <property type="entry name" value="PuuD-like"/>
</dbReference>
<accession>A0ABT2UXB1</accession>
<evidence type="ECO:0000313" key="2">
    <source>
        <dbReference type="Proteomes" id="UP001652395"/>
    </source>
</evidence>
<sequence length="241" mass="27132">MNSRRPLILIAPSDHTFDTEYERRPKFELYKNYARAVYAAGGIPIMCVETDLAAEYAEICDGLVVPGGGGIHPSCYGGTFKEQWLIPGATNIPRDEMEFALFCEFCDRKKPIMGICHGFHLINVAMGGSLILNFPKDVGEEHVNGCDHMVNAVPGSLVECLFGARFEVNSYHRNTLDRLGEGIVVTSRSDKGIIESFEHESLPLFGYQWHPERARDDQQVPNPYRGPDMTPVFEDFVRRCR</sequence>
<keyword evidence="1" id="KW-0378">Hydrolase</keyword>
<dbReference type="SUPFAM" id="SSF52317">
    <property type="entry name" value="Class I glutamine amidotransferase-like"/>
    <property type="match status" value="1"/>
</dbReference>
<dbReference type="Gene3D" id="3.40.50.880">
    <property type="match status" value="1"/>
</dbReference>
<proteinExistence type="predicted"/>
<organism evidence="1 2">
    <name type="scientific">Alitiscatomonas aceti</name>
    <dbReference type="NCBI Taxonomy" id="2981724"/>
    <lineage>
        <taxon>Bacteria</taxon>
        <taxon>Bacillati</taxon>
        <taxon>Bacillota</taxon>
        <taxon>Clostridia</taxon>
        <taxon>Lachnospirales</taxon>
        <taxon>Lachnospiraceae</taxon>
        <taxon>Alitiscatomonas</taxon>
    </lineage>
</organism>
<evidence type="ECO:0000313" key="1">
    <source>
        <dbReference type="EMBL" id="MCU6799207.1"/>
    </source>
</evidence>
<name>A0ABT2UXB1_9FIRM</name>
<dbReference type="InterPro" id="IPR011697">
    <property type="entry name" value="Peptidase_C26"/>
</dbReference>
<reference evidence="1 2" key="1">
    <citation type="journal article" date="2021" name="ISME Commun">
        <title>Automated analysis of genomic sequences facilitates high-throughput and comprehensive description of bacteria.</title>
        <authorList>
            <person name="Hitch T.C.A."/>
        </authorList>
    </citation>
    <scope>NUCLEOTIDE SEQUENCE [LARGE SCALE GENOMIC DNA]</scope>
    <source>
        <strain evidence="2">f_CCE</strain>
    </source>
</reference>
<dbReference type="PANTHER" id="PTHR43235:SF1">
    <property type="entry name" value="GLUTAMINE AMIDOTRANSFERASE PB2B2.05-RELATED"/>
    <property type="match status" value="1"/>
</dbReference>
<dbReference type="EMBL" id="JAOQJF010000006">
    <property type="protein sequence ID" value="MCU6799207.1"/>
    <property type="molecule type" value="Genomic_DNA"/>
</dbReference>
<gene>
    <name evidence="1" type="ORF">OCV69_04525</name>
</gene>
<protein>
    <submittedName>
        <fullName evidence="1">Gamma-glutamyl-gamma-aminobutyrate hydrolase family protein</fullName>
    </submittedName>
</protein>
<dbReference type="Proteomes" id="UP001652395">
    <property type="component" value="Unassembled WGS sequence"/>
</dbReference>
<keyword evidence="2" id="KW-1185">Reference proteome</keyword>
<comment type="caution">
    <text evidence="1">The sequence shown here is derived from an EMBL/GenBank/DDBJ whole genome shotgun (WGS) entry which is preliminary data.</text>
</comment>
<dbReference type="Pfam" id="PF07722">
    <property type="entry name" value="Peptidase_C26"/>
    <property type="match status" value="1"/>
</dbReference>
<dbReference type="InterPro" id="IPR029062">
    <property type="entry name" value="Class_I_gatase-like"/>
</dbReference>
<dbReference type="RefSeq" id="WP_262562999.1">
    <property type="nucleotide sequence ID" value="NZ_JAOQJF010000006.1"/>
</dbReference>
<dbReference type="PROSITE" id="PS51273">
    <property type="entry name" value="GATASE_TYPE_1"/>
    <property type="match status" value="1"/>
</dbReference>